<evidence type="ECO:0000256" key="1">
    <source>
        <dbReference type="SAM" id="Phobius"/>
    </source>
</evidence>
<accession>A0A1W0WGU3</accession>
<evidence type="ECO:0000313" key="2">
    <source>
        <dbReference type="EMBL" id="OQV14426.1"/>
    </source>
</evidence>
<proteinExistence type="predicted"/>
<keyword evidence="1" id="KW-0812">Transmembrane</keyword>
<comment type="caution">
    <text evidence="2">The sequence shown here is derived from an EMBL/GenBank/DDBJ whole genome shotgun (WGS) entry which is preliminary data.</text>
</comment>
<keyword evidence="3" id="KW-1185">Reference proteome</keyword>
<evidence type="ECO:0000313" key="3">
    <source>
        <dbReference type="Proteomes" id="UP000192578"/>
    </source>
</evidence>
<gene>
    <name evidence="2" type="ORF">BV898_11403</name>
</gene>
<dbReference type="AlphaFoldDB" id="A0A1W0WGU3"/>
<keyword evidence="1" id="KW-1133">Transmembrane helix</keyword>
<sequence length="105" mass="11604">MHVSKDNRTCIPFVPDIHMFSKHTHALFILQLWCFPGSPSGSHPGALLPKTLLSSKFSRPICGCWVPRQAFDWVSTLGALLGGLVSAVFACYVRLSSQQRTHPDP</sequence>
<feature type="transmembrane region" description="Helical" evidence="1">
    <location>
        <begin position="73"/>
        <end position="93"/>
    </location>
</feature>
<name>A0A1W0WGU3_HYPEX</name>
<organism evidence="2 3">
    <name type="scientific">Hypsibius exemplaris</name>
    <name type="common">Freshwater tardigrade</name>
    <dbReference type="NCBI Taxonomy" id="2072580"/>
    <lineage>
        <taxon>Eukaryota</taxon>
        <taxon>Metazoa</taxon>
        <taxon>Ecdysozoa</taxon>
        <taxon>Tardigrada</taxon>
        <taxon>Eutardigrada</taxon>
        <taxon>Parachela</taxon>
        <taxon>Hypsibioidea</taxon>
        <taxon>Hypsibiidae</taxon>
        <taxon>Hypsibius</taxon>
    </lineage>
</organism>
<dbReference type="Proteomes" id="UP000192578">
    <property type="component" value="Unassembled WGS sequence"/>
</dbReference>
<protein>
    <submittedName>
        <fullName evidence="2">Uncharacterized protein</fullName>
    </submittedName>
</protein>
<keyword evidence="1" id="KW-0472">Membrane</keyword>
<dbReference type="EMBL" id="MTYJ01000105">
    <property type="protein sequence ID" value="OQV14426.1"/>
    <property type="molecule type" value="Genomic_DNA"/>
</dbReference>
<reference evidence="3" key="1">
    <citation type="submission" date="2017-01" db="EMBL/GenBank/DDBJ databases">
        <title>Comparative genomics of anhydrobiosis in the tardigrade Hypsibius dujardini.</title>
        <authorList>
            <person name="Yoshida Y."/>
            <person name="Koutsovoulos G."/>
            <person name="Laetsch D."/>
            <person name="Stevens L."/>
            <person name="Kumar S."/>
            <person name="Horikawa D."/>
            <person name="Ishino K."/>
            <person name="Komine S."/>
            <person name="Tomita M."/>
            <person name="Blaxter M."/>
            <person name="Arakawa K."/>
        </authorList>
    </citation>
    <scope>NUCLEOTIDE SEQUENCE [LARGE SCALE GENOMIC DNA]</scope>
    <source>
        <strain evidence="3">Z151</strain>
    </source>
</reference>